<reference evidence="2" key="2">
    <citation type="submission" date="2011-01" db="EMBL/GenBank/DDBJ databases">
        <title>The complete genome of Deinococcus maricopensis DSM 21211.</title>
        <authorList>
            <consortium name="US DOE Joint Genome Institute (JGI-PGF)"/>
            <person name="Lucas S."/>
            <person name="Copeland A."/>
            <person name="Lapidus A."/>
            <person name="Goodwin L."/>
            <person name="Pitluck S."/>
            <person name="Kyrpides N."/>
            <person name="Mavromatis K."/>
            <person name="Pagani I."/>
            <person name="Ivanova N."/>
            <person name="Ovchinnikova G."/>
            <person name="Zeytun A."/>
            <person name="Detter J.C."/>
            <person name="Han C."/>
            <person name="Land M."/>
            <person name="Hauser L."/>
            <person name="Markowitz V."/>
            <person name="Cheng J.-F."/>
            <person name="Hugenholtz P."/>
            <person name="Woyke T."/>
            <person name="Wu D."/>
            <person name="Pukall R."/>
            <person name="Gehrich-Schroeter G."/>
            <person name="Brambilla E."/>
            <person name="Klenk H.-P."/>
            <person name="Eisen J.A."/>
        </authorList>
    </citation>
    <scope>NUCLEOTIDE SEQUENCE [LARGE SCALE GENOMIC DNA]</scope>
    <source>
        <strain evidence="2">DSM 21211 / LMG 22137 / NRRL B-23946 / LB-34</strain>
    </source>
</reference>
<dbReference type="KEGG" id="dmr:Deima_0133"/>
<proteinExistence type="predicted"/>
<protein>
    <submittedName>
        <fullName evidence="1">Uncharacterized protein</fullName>
    </submittedName>
</protein>
<dbReference type="EMBL" id="CP002454">
    <property type="protein sequence ID" value="ADV65797.1"/>
    <property type="molecule type" value="Genomic_DNA"/>
</dbReference>
<name>E8U3C6_DEIML</name>
<organism evidence="1 2">
    <name type="scientific">Deinococcus maricopensis (strain DSM 21211 / LMG 22137 / NRRL B-23946 / LB-34)</name>
    <dbReference type="NCBI Taxonomy" id="709986"/>
    <lineage>
        <taxon>Bacteria</taxon>
        <taxon>Thermotogati</taxon>
        <taxon>Deinococcota</taxon>
        <taxon>Deinococci</taxon>
        <taxon>Deinococcales</taxon>
        <taxon>Deinococcaceae</taxon>
        <taxon>Deinococcus</taxon>
    </lineage>
</organism>
<dbReference type="RefSeq" id="WP_013555302.1">
    <property type="nucleotide sequence ID" value="NC_014958.1"/>
</dbReference>
<dbReference type="Proteomes" id="UP000008635">
    <property type="component" value="Chromosome"/>
</dbReference>
<dbReference type="STRING" id="709986.Deima_0133"/>
<evidence type="ECO:0000313" key="2">
    <source>
        <dbReference type="Proteomes" id="UP000008635"/>
    </source>
</evidence>
<sequence length="283" mass="30544">MPARPWPTPHAYVDAATCGVALGYVLDGAPYALARPPGVPDALLIARHAHTLGYTHVHLRGLPTEPLPLTLPAPVTWLPGPPADRAAHLARLADALATIVHGQPLTPEQHHALQASHTPSADGRTLIHVDGSFALTDDLTGIGYTLNGVPFAITAARAEHPNGAHAEREAIRVALMHAATHPHATLHVQSDHVFHVRRYAEDLVHRGRRKSSSLERLDALADALRPRLHFMYAPTLDLHAPHRLAVHARALATLARGAPLTRAQQVAVRRVHFALRSATPVPY</sequence>
<evidence type="ECO:0000313" key="1">
    <source>
        <dbReference type="EMBL" id="ADV65797.1"/>
    </source>
</evidence>
<dbReference type="AlphaFoldDB" id="E8U3C6"/>
<keyword evidence="2" id="KW-1185">Reference proteome</keyword>
<reference evidence="1 2" key="1">
    <citation type="journal article" date="2011" name="Stand. Genomic Sci.">
        <title>Complete genome sequence of Deinococcus maricopensis type strain (LB-34).</title>
        <authorList>
            <person name="Pukall R."/>
            <person name="Zeytun A."/>
            <person name="Lucas S."/>
            <person name="Lapidus A."/>
            <person name="Hammon N."/>
            <person name="Deshpande S."/>
            <person name="Nolan M."/>
            <person name="Cheng J.F."/>
            <person name="Pitluck S."/>
            <person name="Liolios K."/>
            <person name="Pagani I."/>
            <person name="Mikhailova N."/>
            <person name="Ivanova N."/>
            <person name="Mavromatis K."/>
            <person name="Pati A."/>
            <person name="Tapia R."/>
            <person name="Han C."/>
            <person name="Goodwin L."/>
            <person name="Chen A."/>
            <person name="Palaniappan K."/>
            <person name="Land M."/>
            <person name="Hauser L."/>
            <person name="Chang Y.J."/>
            <person name="Jeffries C.D."/>
            <person name="Brambilla E.M."/>
            <person name="Rohde M."/>
            <person name="Goker M."/>
            <person name="Detter J.C."/>
            <person name="Woyke T."/>
            <person name="Bristow J."/>
            <person name="Eisen J.A."/>
            <person name="Markowitz V."/>
            <person name="Hugenholtz P."/>
            <person name="Kyrpides N.C."/>
            <person name="Klenk H.P."/>
        </authorList>
    </citation>
    <scope>NUCLEOTIDE SEQUENCE [LARGE SCALE GENOMIC DNA]</scope>
    <source>
        <strain evidence="2">DSM 21211 / LMG 22137 / NRRL B-23946 / LB-34</strain>
    </source>
</reference>
<gene>
    <name evidence="1" type="ordered locus">Deima_0133</name>
</gene>
<accession>E8U3C6</accession>
<dbReference type="HOGENOM" id="CLU_982537_0_0_0"/>